<dbReference type="EMBL" id="LSKU01000001">
    <property type="protein sequence ID" value="KXG43557.1"/>
    <property type="molecule type" value="Genomic_DNA"/>
</dbReference>
<dbReference type="Proteomes" id="UP000070352">
    <property type="component" value="Unassembled WGS sequence"/>
</dbReference>
<name>A0A135L3S4_9BACI</name>
<dbReference type="Gene3D" id="3.40.390.10">
    <property type="entry name" value="Collagenase (Catalytic Domain)"/>
    <property type="match status" value="1"/>
</dbReference>
<gene>
    <name evidence="2" type="ORF">U473_05670</name>
</gene>
<evidence type="ECO:0000256" key="1">
    <source>
        <dbReference type="SAM" id="SignalP"/>
    </source>
</evidence>
<keyword evidence="1" id="KW-0732">Signal</keyword>
<dbReference type="OrthoDB" id="2148705at2"/>
<keyword evidence="3" id="KW-1185">Reference proteome</keyword>
<dbReference type="SUPFAM" id="SSF55486">
    <property type="entry name" value="Metalloproteases ('zincins'), catalytic domain"/>
    <property type="match status" value="1"/>
</dbReference>
<proteinExistence type="predicted"/>
<dbReference type="AlphaFoldDB" id="A0A135L3S4"/>
<organism evidence="2 3">
    <name type="scientific">Tepidibacillus decaturensis</name>
    <dbReference type="NCBI Taxonomy" id="1413211"/>
    <lineage>
        <taxon>Bacteria</taxon>
        <taxon>Bacillati</taxon>
        <taxon>Bacillota</taxon>
        <taxon>Bacilli</taxon>
        <taxon>Bacillales</taxon>
        <taxon>Bacillaceae</taxon>
        <taxon>Tepidibacillus</taxon>
    </lineage>
</organism>
<feature type="chain" id="PRO_5007466221" description="Peptidase M10 metallopeptidase domain-containing protein" evidence="1">
    <location>
        <begin position="24"/>
        <end position="166"/>
    </location>
</feature>
<reference evidence="2 3" key="1">
    <citation type="submission" date="2016-02" db="EMBL/GenBank/DDBJ databases">
        <title>Draft Genome for Tepidibacillus decaturensis nov. sp. Strain Z9, an Anaerobic, Moderately Thermophilic and Heterotrophic Bacterium from Deep Subsurface of the Illinois Basin, USA.</title>
        <authorList>
            <person name="Dong Y."/>
            <person name="Chang J.Y."/>
            <person name="Sanford R."/>
            <person name="Fouke B.W."/>
        </authorList>
    </citation>
    <scope>NUCLEOTIDE SEQUENCE [LARGE SCALE GENOMIC DNA]</scope>
    <source>
        <strain evidence="2 3">Z9</strain>
    </source>
</reference>
<dbReference type="InterPro" id="IPR024079">
    <property type="entry name" value="MetalloPept_cat_dom_sf"/>
</dbReference>
<evidence type="ECO:0008006" key="4">
    <source>
        <dbReference type="Google" id="ProtNLM"/>
    </source>
</evidence>
<feature type="signal peptide" evidence="1">
    <location>
        <begin position="1"/>
        <end position="23"/>
    </location>
</feature>
<dbReference type="STRING" id="1413211.U473_05670"/>
<accession>A0A135L3S4</accession>
<protein>
    <recommendedName>
        <fullName evidence="4">Peptidase M10 metallopeptidase domain-containing protein</fullName>
    </recommendedName>
</protein>
<dbReference type="RefSeq" id="WP_068724207.1">
    <property type="nucleotide sequence ID" value="NZ_LSKU01000001.1"/>
</dbReference>
<comment type="caution">
    <text evidence="2">The sequence shown here is derived from an EMBL/GenBank/DDBJ whole genome shotgun (WGS) entry which is preliminary data.</text>
</comment>
<dbReference type="GO" id="GO:0008237">
    <property type="term" value="F:metallopeptidase activity"/>
    <property type="evidence" value="ECO:0007669"/>
    <property type="project" value="InterPro"/>
</dbReference>
<evidence type="ECO:0000313" key="2">
    <source>
        <dbReference type="EMBL" id="KXG43557.1"/>
    </source>
</evidence>
<evidence type="ECO:0000313" key="3">
    <source>
        <dbReference type="Proteomes" id="UP000070352"/>
    </source>
</evidence>
<sequence length="166" mass="19008">MKKILFLLGLAFLIAITPSAVFAHDQGYSSVDGSEIRWGDAKGTTGWTVTRDHSITKWNDMGIINIAPDSAWVIEDLSFTDVNRDDVTWSGQYSWWSNDSDLIKYNDYYFYDFSPEQRKHTALHELGHALGIDHHDLVDNVMRSGFHSYTELGTHDKEDYNSLWGN</sequence>